<dbReference type="Gene3D" id="1.10.10.10">
    <property type="entry name" value="Winged helix-like DNA-binding domain superfamily/Winged helix DNA-binding domain"/>
    <property type="match status" value="1"/>
</dbReference>
<dbReference type="InterPro" id="IPR058163">
    <property type="entry name" value="LysR-type_TF_proteobact-type"/>
</dbReference>
<evidence type="ECO:0000256" key="4">
    <source>
        <dbReference type="ARBA" id="ARBA00023163"/>
    </source>
</evidence>
<dbReference type="EMBL" id="JBBUTG010000023">
    <property type="protein sequence ID" value="MEK8034001.1"/>
    <property type="molecule type" value="Genomic_DNA"/>
</dbReference>
<keyword evidence="4" id="KW-0804">Transcription</keyword>
<dbReference type="PROSITE" id="PS50931">
    <property type="entry name" value="HTH_LYSR"/>
    <property type="match status" value="1"/>
</dbReference>
<dbReference type="Gene3D" id="3.40.190.290">
    <property type="match status" value="1"/>
</dbReference>
<dbReference type="SUPFAM" id="SSF53850">
    <property type="entry name" value="Periplasmic binding protein-like II"/>
    <property type="match status" value="1"/>
</dbReference>
<dbReference type="PANTHER" id="PTHR30537">
    <property type="entry name" value="HTH-TYPE TRANSCRIPTIONAL REGULATOR"/>
    <property type="match status" value="1"/>
</dbReference>
<name>A0ABU9BVK8_9BURK</name>
<evidence type="ECO:0000313" key="7">
    <source>
        <dbReference type="Proteomes" id="UP001371218"/>
    </source>
</evidence>
<dbReference type="Pfam" id="PF00126">
    <property type="entry name" value="HTH_1"/>
    <property type="match status" value="1"/>
</dbReference>
<keyword evidence="3" id="KW-0238">DNA-binding</keyword>
<organism evidence="6 7">
    <name type="scientific">Ideonella lacteola</name>
    <dbReference type="NCBI Taxonomy" id="2984193"/>
    <lineage>
        <taxon>Bacteria</taxon>
        <taxon>Pseudomonadati</taxon>
        <taxon>Pseudomonadota</taxon>
        <taxon>Betaproteobacteria</taxon>
        <taxon>Burkholderiales</taxon>
        <taxon>Sphaerotilaceae</taxon>
        <taxon>Ideonella</taxon>
    </lineage>
</organism>
<dbReference type="Pfam" id="PF03466">
    <property type="entry name" value="LysR_substrate"/>
    <property type="match status" value="1"/>
</dbReference>
<comment type="similarity">
    <text evidence="1">Belongs to the LysR transcriptional regulatory family.</text>
</comment>
<proteinExistence type="inferred from homology"/>
<dbReference type="SUPFAM" id="SSF46785">
    <property type="entry name" value="Winged helix' DNA-binding domain"/>
    <property type="match status" value="1"/>
</dbReference>
<dbReference type="InterPro" id="IPR036390">
    <property type="entry name" value="WH_DNA-bd_sf"/>
</dbReference>
<dbReference type="Proteomes" id="UP001371218">
    <property type="component" value="Unassembled WGS sequence"/>
</dbReference>
<reference evidence="6 7" key="1">
    <citation type="submission" date="2024-04" db="EMBL/GenBank/DDBJ databases">
        <title>Novel species of the genus Ideonella isolated from streams.</title>
        <authorList>
            <person name="Lu H."/>
        </authorList>
    </citation>
    <scope>NUCLEOTIDE SEQUENCE [LARGE SCALE GENOMIC DNA]</scope>
    <source>
        <strain evidence="6 7">DXS29W</strain>
    </source>
</reference>
<evidence type="ECO:0000259" key="5">
    <source>
        <dbReference type="PROSITE" id="PS50931"/>
    </source>
</evidence>
<feature type="domain" description="HTH lysR-type" evidence="5">
    <location>
        <begin position="1"/>
        <end position="59"/>
    </location>
</feature>
<accession>A0ABU9BVK8</accession>
<dbReference type="RefSeq" id="WP_341428423.1">
    <property type="nucleotide sequence ID" value="NZ_JBBUTG010000023.1"/>
</dbReference>
<dbReference type="PANTHER" id="PTHR30537:SF72">
    <property type="entry name" value="LYSR FAMILY TRANSCRIPTIONAL REGULATOR"/>
    <property type="match status" value="1"/>
</dbReference>
<protein>
    <submittedName>
        <fullName evidence="6">LysR family transcriptional regulator</fullName>
    </submittedName>
</protein>
<gene>
    <name evidence="6" type="ORF">AACH06_24510</name>
</gene>
<evidence type="ECO:0000313" key="6">
    <source>
        <dbReference type="EMBL" id="MEK8034001.1"/>
    </source>
</evidence>
<dbReference type="InterPro" id="IPR005119">
    <property type="entry name" value="LysR_subst-bd"/>
</dbReference>
<sequence>MDPLNGLLAFVRTAELGSFVAAGRALQRTPSAIGKAVARLEQDVGVRLIQRSTRRMQLTAEGKLFHERCRRALDELADARALLVQAQAQPRGLLRVSAPVVGHHFLLPLLPDFLVRYPDVEVDLHFTDRPVDLIDDGVDIAIRSGDLADSGLISRPLQAFRLGLWASPDYLRRRGAPQRLVQLGQHDAVKFRHPHTNKLLDWPLPDDAEPAAAAIRTVLACNHIEAVLTAALKGIGIVCLPDFLVREMVADGRLRAVLPDAVASTGRFKALWQGQRHLSPKVRAFVDHLTVHLTVHLPGSTG</sequence>
<evidence type="ECO:0000256" key="3">
    <source>
        <dbReference type="ARBA" id="ARBA00023125"/>
    </source>
</evidence>
<evidence type="ECO:0000256" key="1">
    <source>
        <dbReference type="ARBA" id="ARBA00009437"/>
    </source>
</evidence>
<dbReference type="InterPro" id="IPR036388">
    <property type="entry name" value="WH-like_DNA-bd_sf"/>
</dbReference>
<keyword evidence="7" id="KW-1185">Reference proteome</keyword>
<keyword evidence="2" id="KW-0805">Transcription regulation</keyword>
<dbReference type="InterPro" id="IPR000847">
    <property type="entry name" value="LysR_HTH_N"/>
</dbReference>
<comment type="caution">
    <text evidence="6">The sequence shown here is derived from an EMBL/GenBank/DDBJ whole genome shotgun (WGS) entry which is preliminary data.</text>
</comment>
<evidence type="ECO:0000256" key="2">
    <source>
        <dbReference type="ARBA" id="ARBA00023015"/>
    </source>
</evidence>